<evidence type="ECO:0000313" key="1">
    <source>
        <dbReference type="EMBL" id="CAF1650954.1"/>
    </source>
</evidence>
<evidence type="ECO:0000313" key="3">
    <source>
        <dbReference type="Proteomes" id="UP000663834"/>
    </source>
</evidence>
<name>A0A816EVM4_9BILA</name>
<evidence type="ECO:0000313" key="2">
    <source>
        <dbReference type="EMBL" id="CAF4125167.1"/>
    </source>
</evidence>
<feature type="non-terminal residue" evidence="1">
    <location>
        <position position="189"/>
    </location>
</feature>
<sequence>MTAEDGSQEQNLDQLQPSYMYSVLFKDIILEIDEDDNKYMEALVVYCLDQGVYQRQLKYFQDNYHQKSAIWWYTEEIFLYSMLNKALGSLDMEAMVKMGFFIRNLHRQLEQLHREQSSVYGKKFVVYRGQGLTQEDFQQLVDTKGGLIAFNSFLSTSKEREVAVQFVQNAISKSEDIVGVIFIMTIDQS</sequence>
<dbReference type="OrthoDB" id="10015262at2759"/>
<accession>A0A816EVM4</accession>
<dbReference type="Gene3D" id="3.90.176.10">
    <property type="entry name" value="Toxin ADP-ribosyltransferase, Chain A, domain 1"/>
    <property type="match status" value="1"/>
</dbReference>
<reference evidence="1" key="1">
    <citation type="submission" date="2021-02" db="EMBL/GenBank/DDBJ databases">
        <authorList>
            <person name="Nowell W R."/>
        </authorList>
    </citation>
    <scope>NUCLEOTIDE SEQUENCE</scope>
</reference>
<dbReference type="AlphaFoldDB" id="A0A816EVM4"/>
<dbReference type="EMBL" id="CAJOBJ010008938">
    <property type="protein sequence ID" value="CAF4125167.1"/>
    <property type="molecule type" value="Genomic_DNA"/>
</dbReference>
<comment type="caution">
    <text evidence="1">The sequence shown here is derived from an EMBL/GenBank/DDBJ whole genome shotgun (WGS) entry which is preliminary data.</text>
</comment>
<proteinExistence type="predicted"/>
<gene>
    <name evidence="2" type="ORF">GIL414_LOCUS18244</name>
    <name evidence="1" type="ORF">KQP761_LOCUS29965</name>
</gene>
<dbReference type="SUPFAM" id="SSF56399">
    <property type="entry name" value="ADP-ribosylation"/>
    <property type="match status" value="1"/>
</dbReference>
<dbReference type="PROSITE" id="PS51996">
    <property type="entry name" value="TR_MART"/>
    <property type="match status" value="1"/>
</dbReference>
<dbReference type="EMBL" id="CAJNOW010016564">
    <property type="protein sequence ID" value="CAF1650954.1"/>
    <property type="molecule type" value="Genomic_DNA"/>
</dbReference>
<dbReference type="Proteomes" id="UP000663834">
    <property type="component" value="Unassembled WGS sequence"/>
</dbReference>
<organism evidence="1 3">
    <name type="scientific">Rotaria magnacalcarata</name>
    <dbReference type="NCBI Taxonomy" id="392030"/>
    <lineage>
        <taxon>Eukaryota</taxon>
        <taxon>Metazoa</taxon>
        <taxon>Spiralia</taxon>
        <taxon>Gnathifera</taxon>
        <taxon>Rotifera</taxon>
        <taxon>Eurotatoria</taxon>
        <taxon>Bdelloidea</taxon>
        <taxon>Philodinida</taxon>
        <taxon>Philodinidae</taxon>
        <taxon>Rotaria</taxon>
    </lineage>
</organism>
<protein>
    <submittedName>
        <fullName evidence="1">Uncharacterized protein</fullName>
    </submittedName>
</protein>
<feature type="non-terminal residue" evidence="1">
    <location>
        <position position="1"/>
    </location>
</feature>
<dbReference type="Proteomes" id="UP000681720">
    <property type="component" value="Unassembled WGS sequence"/>
</dbReference>